<dbReference type="EC" id="3.5.4.4" evidence="1 9"/>
<keyword evidence="5 9" id="KW-0546">Nucleotide metabolism</keyword>
<sequence>MNLDKLLNDIPKTDLHCHLDGSIRPGTMIDIAKKDNINIPCYDLKNFESYVKVPEKCPSLKTYLNKFDIPIKIMQSYDNIYRVTLELIEDAAKLNICYIEIRFAPFNHTTKLTANEVIKAALEAVKYGREKYGVISNLILCAMRHEPSERSKELVNVAKDFVGMGVSAIDLAGNEADFPPEIHKEAFEMAKHYGLHRTVHAGETGKPENIIKSIKLLNAERIGHGVFAFKDSSVVEYLKENKIPLEVCITSNVNTSAVDSYKDHPVKSYLDHGIIITINTDNTTVSNTNIIDEFNHLIKYQNFNINDIKSVIKNSITYSFADKEDKDILNLKFSSFINNIEDYN</sequence>
<dbReference type="PANTHER" id="PTHR11409">
    <property type="entry name" value="ADENOSINE DEAMINASE"/>
    <property type="match status" value="1"/>
</dbReference>
<dbReference type="HAMAP" id="MF_00540">
    <property type="entry name" value="A_deaminase"/>
    <property type="match status" value="1"/>
</dbReference>
<evidence type="ECO:0000256" key="5">
    <source>
        <dbReference type="ARBA" id="ARBA00023080"/>
    </source>
</evidence>
<feature type="binding site" evidence="9">
    <location>
        <position position="200"/>
    </location>
    <ligand>
        <name>Zn(2+)</name>
        <dbReference type="ChEBI" id="CHEBI:29105"/>
        <note>catalytic</note>
    </ligand>
</feature>
<feature type="binding site" evidence="9">
    <location>
        <position position="18"/>
    </location>
    <ligand>
        <name>Zn(2+)</name>
        <dbReference type="ChEBI" id="CHEBI:29105"/>
        <note>catalytic</note>
    </ligand>
</feature>
<feature type="binding site" evidence="9">
    <location>
        <position position="20"/>
    </location>
    <ligand>
        <name>substrate</name>
    </ligand>
</feature>
<dbReference type="CDD" id="cd01320">
    <property type="entry name" value="ADA"/>
    <property type="match status" value="1"/>
</dbReference>
<evidence type="ECO:0000256" key="4">
    <source>
        <dbReference type="ARBA" id="ARBA00022833"/>
    </source>
</evidence>
<gene>
    <name evidence="9" type="primary">add</name>
    <name evidence="11" type="ORF">J2Z42_002324</name>
</gene>
<keyword evidence="4 9" id="KW-0862">Zinc</keyword>
<feature type="binding site" evidence="9">
    <location>
        <position position="18"/>
    </location>
    <ligand>
        <name>substrate</name>
    </ligand>
</feature>
<feature type="site" description="Important for catalytic activity" evidence="9">
    <location>
        <position position="224"/>
    </location>
</feature>
<evidence type="ECO:0000256" key="6">
    <source>
        <dbReference type="ARBA" id="ARBA00031852"/>
    </source>
</evidence>
<dbReference type="Proteomes" id="UP001519307">
    <property type="component" value="Unassembled WGS sequence"/>
</dbReference>
<reference evidence="11 12" key="1">
    <citation type="submission" date="2021-03" db="EMBL/GenBank/DDBJ databases">
        <title>Genomic Encyclopedia of Type Strains, Phase IV (KMG-IV): sequencing the most valuable type-strain genomes for metagenomic binning, comparative biology and taxonomic classification.</title>
        <authorList>
            <person name="Goeker M."/>
        </authorList>
    </citation>
    <scope>NUCLEOTIDE SEQUENCE [LARGE SCALE GENOMIC DNA]</scope>
    <source>
        <strain evidence="11 12">DSM 28783</strain>
    </source>
</reference>
<evidence type="ECO:0000256" key="9">
    <source>
        <dbReference type="HAMAP-Rule" id="MF_00540"/>
    </source>
</evidence>
<dbReference type="InterPro" id="IPR028893">
    <property type="entry name" value="A_deaminase"/>
</dbReference>
<dbReference type="InterPro" id="IPR001365">
    <property type="entry name" value="A_deaminase_dom"/>
</dbReference>
<keyword evidence="2 9" id="KW-0479">Metal-binding</keyword>
<dbReference type="InterPro" id="IPR032466">
    <property type="entry name" value="Metal_Hydrolase"/>
</dbReference>
<proteinExistence type="inferred from homology"/>
<organism evidence="11 12">
    <name type="scientific">Clostridium algifaecis</name>
    <dbReference type="NCBI Taxonomy" id="1472040"/>
    <lineage>
        <taxon>Bacteria</taxon>
        <taxon>Bacillati</taxon>
        <taxon>Bacillota</taxon>
        <taxon>Clostridia</taxon>
        <taxon>Eubacteriales</taxon>
        <taxon>Clostridiaceae</taxon>
        <taxon>Clostridium</taxon>
    </lineage>
</organism>
<comment type="catalytic activity">
    <reaction evidence="8">
        <text>2'-deoxyadenosine + H2O + H(+) = 2'-deoxyinosine + NH4(+)</text>
        <dbReference type="Rhea" id="RHEA:28190"/>
        <dbReference type="ChEBI" id="CHEBI:15377"/>
        <dbReference type="ChEBI" id="CHEBI:15378"/>
        <dbReference type="ChEBI" id="CHEBI:17256"/>
        <dbReference type="ChEBI" id="CHEBI:28938"/>
        <dbReference type="ChEBI" id="CHEBI:28997"/>
        <dbReference type="EC" id="3.5.4.4"/>
    </reaction>
    <physiologicalReaction direction="left-to-right" evidence="8">
        <dbReference type="Rhea" id="RHEA:28191"/>
    </physiologicalReaction>
</comment>
<comment type="catalytic activity">
    <reaction evidence="7">
        <text>adenosine + H2O + H(+) = inosine + NH4(+)</text>
        <dbReference type="Rhea" id="RHEA:24408"/>
        <dbReference type="ChEBI" id="CHEBI:15377"/>
        <dbReference type="ChEBI" id="CHEBI:15378"/>
        <dbReference type="ChEBI" id="CHEBI:16335"/>
        <dbReference type="ChEBI" id="CHEBI:17596"/>
        <dbReference type="ChEBI" id="CHEBI:28938"/>
        <dbReference type="EC" id="3.5.4.4"/>
    </reaction>
    <physiologicalReaction direction="left-to-right" evidence="7">
        <dbReference type="Rhea" id="RHEA:24409"/>
    </physiologicalReaction>
</comment>
<evidence type="ECO:0000256" key="3">
    <source>
        <dbReference type="ARBA" id="ARBA00022801"/>
    </source>
</evidence>
<dbReference type="RefSeq" id="WP_209702883.1">
    <property type="nucleotide sequence ID" value="NZ_JAGGLM010000017.1"/>
</dbReference>
<comment type="function">
    <text evidence="9">Catalyzes the hydrolytic deamination of adenosine and 2-deoxyadenosine.</text>
</comment>
<feature type="active site" description="Proton donor" evidence="9">
    <location>
        <position position="203"/>
    </location>
</feature>
<dbReference type="EMBL" id="JAGGLM010000017">
    <property type="protein sequence ID" value="MBP2033620.1"/>
    <property type="molecule type" value="Genomic_DNA"/>
</dbReference>
<comment type="cofactor">
    <cofactor evidence="9">
        <name>Zn(2+)</name>
        <dbReference type="ChEBI" id="CHEBI:29105"/>
    </cofactor>
    <text evidence="9">Binds 1 zinc ion per subunit.</text>
</comment>
<name>A0ABS4KVI4_9CLOT</name>
<dbReference type="NCBIfam" id="TIGR01430">
    <property type="entry name" value="aden_deam"/>
    <property type="match status" value="1"/>
</dbReference>
<comment type="similarity">
    <text evidence="9">Belongs to the metallo-dependent hydrolases superfamily. Adenosine and AMP deaminases family. Adenosine deaminase subfamily.</text>
</comment>
<evidence type="ECO:0000256" key="2">
    <source>
        <dbReference type="ARBA" id="ARBA00022723"/>
    </source>
</evidence>
<comment type="caution">
    <text evidence="9">Lacks conserved residue(s) required for the propagation of feature annotation.</text>
</comment>
<dbReference type="SUPFAM" id="SSF51556">
    <property type="entry name" value="Metallo-dependent hydrolases"/>
    <property type="match status" value="1"/>
</dbReference>
<feature type="binding site" evidence="9">
    <location>
        <position position="281"/>
    </location>
    <ligand>
        <name>Zn(2+)</name>
        <dbReference type="ChEBI" id="CHEBI:29105"/>
        <note>catalytic</note>
    </ligand>
</feature>
<dbReference type="Pfam" id="PF00962">
    <property type="entry name" value="A_deaminase"/>
    <property type="match status" value="1"/>
</dbReference>
<evidence type="ECO:0000256" key="7">
    <source>
        <dbReference type="ARBA" id="ARBA00047989"/>
    </source>
</evidence>
<evidence type="ECO:0000313" key="11">
    <source>
        <dbReference type="EMBL" id="MBP2033620.1"/>
    </source>
</evidence>
<feature type="domain" description="Adenosine deaminase" evidence="10">
    <location>
        <begin position="11"/>
        <end position="329"/>
    </location>
</feature>
<evidence type="ECO:0000256" key="1">
    <source>
        <dbReference type="ARBA" id="ARBA00012784"/>
    </source>
</evidence>
<comment type="caution">
    <text evidence="11">The sequence shown here is derived from an EMBL/GenBank/DDBJ whole genome shotgun (WGS) entry which is preliminary data.</text>
</comment>
<dbReference type="InterPro" id="IPR006330">
    <property type="entry name" value="Ado/ade_deaminase"/>
</dbReference>
<keyword evidence="12" id="KW-1185">Reference proteome</keyword>
<evidence type="ECO:0000259" key="10">
    <source>
        <dbReference type="Pfam" id="PF00962"/>
    </source>
</evidence>
<accession>A0ABS4KVI4</accession>
<feature type="binding site" evidence="9">
    <location>
        <position position="16"/>
    </location>
    <ligand>
        <name>Zn(2+)</name>
        <dbReference type="ChEBI" id="CHEBI:29105"/>
        <note>catalytic</note>
    </ligand>
</feature>
<dbReference type="PANTHER" id="PTHR11409:SF43">
    <property type="entry name" value="ADENOSINE DEAMINASE"/>
    <property type="match status" value="1"/>
</dbReference>
<keyword evidence="3 9" id="KW-0378">Hydrolase</keyword>
<dbReference type="Gene3D" id="3.20.20.140">
    <property type="entry name" value="Metal-dependent hydrolases"/>
    <property type="match status" value="1"/>
</dbReference>
<evidence type="ECO:0000313" key="12">
    <source>
        <dbReference type="Proteomes" id="UP001519307"/>
    </source>
</evidence>
<evidence type="ECO:0000256" key="8">
    <source>
        <dbReference type="ARBA" id="ARBA00049213"/>
    </source>
</evidence>
<protein>
    <recommendedName>
        <fullName evidence="1 9">Adenosine deaminase</fullName>
        <ecNumber evidence="1 9">3.5.4.4</ecNumber>
    </recommendedName>
    <alternativeName>
        <fullName evidence="6 9">Adenosine aminohydrolase</fullName>
    </alternativeName>
</protein>
<feature type="binding site" evidence="9">
    <location>
        <position position="173"/>
    </location>
    <ligand>
        <name>substrate</name>
    </ligand>
</feature>
<dbReference type="GO" id="GO:0016787">
    <property type="term" value="F:hydrolase activity"/>
    <property type="evidence" value="ECO:0007669"/>
    <property type="project" value="UniProtKB-KW"/>
</dbReference>